<protein>
    <submittedName>
        <fullName evidence="3">Uncharacterized protein</fullName>
    </submittedName>
</protein>
<evidence type="ECO:0000313" key="4">
    <source>
        <dbReference type="Proteomes" id="UP000199385"/>
    </source>
</evidence>
<evidence type="ECO:0000256" key="1">
    <source>
        <dbReference type="SAM" id="MobiDB-lite"/>
    </source>
</evidence>
<feature type="region of interest" description="Disordered" evidence="1">
    <location>
        <begin position="1"/>
        <end position="22"/>
    </location>
</feature>
<accession>A0A1A9A363</accession>
<dbReference type="RefSeq" id="WP_091668434.1">
    <property type="nucleotide sequence ID" value="NZ_LT594323.1"/>
</dbReference>
<feature type="transmembrane region" description="Helical" evidence="2">
    <location>
        <begin position="29"/>
        <end position="54"/>
    </location>
</feature>
<organism evidence="3 4">
    <name type="scientific">Micromonospora auratinigra</name>
    <dbReference type="NCBI Taxonomy" id="261654"/>
    <lineage>
        <taxon>Bacteria</taxon>
        <taxon>Bacillati</taxon>
        <taxon>Actinomycetota</taxon>
        <taxon>Actinomycetes</taxon>
        <taxon>Micromonosporales</taxon>
        <taxon>Micromonosporaceae</taxon>
        <taxon>Micromonospora</taxon>
    </lineage>
</organism>
<dbReference type="Proteomes" id="UP000199385">
    <property type="component" value="Chromosome I"/>
</dbReference>
<reference evidence="4" key="1">
    <citation type="submission" date="2016-06" db="EMBL/GenBank/DDBJ databases">
        <authorList>
            <person name="Varghese N."/>
            <person name="Submissions Spin"/>
        </authorList>
    </citation>
    <scope>NUCLEOTIDE SEQUENCE [LARGE SCALE GENOMIC DNA]</scope>
    <source>
        <strain evidence="4">DSM 44815</strain>
    </source>
</reference>
<gene>
    <name evidence="3" type="ORF">GA0070611_4832</name>
</gene>
<keyword evidence="2" id="KW-0472">Membrane</keyword>
<keyword evidence="4" id="KW-1185">Reference proteome</keyword>
<keyword evidence="2" id="KW-1133">Transmembrane helix</keyword>
<proteinExistence type="predicted"/>
<evidence type="ECO:0000313" key="3">
    <source>
        <dbReference type="EMBL" id="SBT50609.1"/>
    </source>
</evidence>
<keyword evidence="2" id="KW-0812">Transmembrane</keyword>
<dbReference type="AlphaFoldDB" id="A0A1A9A363"/>
<dbReference type="EMBL" id="LT594323">
    <property type="protein sequence ID" value="SBT50609.1"/>
    <property type="molecule type" value="Genomic_DNA"/>
</dbReference>
<dbReference type="PATRIC" id="fig|261654.4.peg.4898"/>
<name>A0A1A9A363_9ACTN</name>
<sequence>MGEDDEAAAQPDVPAAEPEAGVARRGPTWVILAVVAATLVVCCCSAVIGVGLSWSTGLLGGR</sequence>
<evidence type="ECO:0000256" key="2">
    <source>
        <dbReference type="SAM" id="Phobius"/>
    </source>
</evidence>